<evidence type="ECO:0000313" key="1">
    <source>
        <dbReference type="EMBL" id="EFU36052.1"/>
    </source>
</evidence>
<organism evidence="1 2">
    <name type="scientific">Escherichia coli MS 85-1</name>
    <dbReference type="NCBI Taxonomy" id="679202"/>
    <lineage>
        <taxon>Bacteria</taxon>
        <taxon>Pseudomonadati</taxon>
        <taxon>Pseudomonadota</taxon>
        <taxon>Gammaproteobacteria</taxon>
        <taxon>Enterobacterales</taxon>
        <taxon>Enterobacteriaceae</taxon>
        <taxon>Escherichia</taxon>
    </lineage>
</organism>
<evidence type="ECO:0000313" key="2">
    <source>
        <dbReference type="Proteomes" id="UP000005056"/>
    </source>
</evidence>
<sequence length="39" mass="4571">MDSVSRLFSCRNRAFLFTFYQQSQPDSNINIHVVYGSEL</sequence>
<accession>A0AAN3SFL7</accession>
<gene>
    <name evidence="1" type="ORF">HMPREF9350_02235</name>
</gene>
<name>A0AAN3SFL7_ECOLX</name>
<dbReference type="AlphaFoldDB" id="A0AAN3SFL7"/>
<dbReference type="Proteomes" id="UP000005056">
    <property type="component" value="Unassembled WGS sequence"/>
</dbReference>
<reference evidence="1 2" key="1">
    <citation type="submission" date="2010-09" db="EMBL/GenBank/DDBJ databases">
        <authorList>
            <person name="Weinstock G."/>
            <person name="Sodergren E."/>
            <person name="Clifton S."/>
            <person name="Fulton L."/>
            <person name="Fulton B."/>
            <person name="Courtney L."/>
            <person name="Fronick C."/>
            <person name="Harrison M."/>
            <person name="Strong C."/>
            <person name="Farmer C."/>
            <person name="Delahaunty K."/>
            <person name="Markovic C."/>
            <person name="Hall O."/>
            <person name="Minx P."/>
            <person name="Tomlinson C."/>
            <person name="Mitreva M."/>
            <person name="Hou S."/>
            <person name="Chen J."/>
            <person name="Wollam A."/>
            <person name="Pepin K.H."/>
            <person name="Johnson M."/>
            <person name="Bhonagiri V."/>
            <person name="Zhang X."/>
            <person name="Suruliraj S."/>
            <person name="Warren W."/>
            <person name="Chinwalla A."/>
            <person name="Mardis E.R."/>
            <person name="Wilson R.K."/>
        </authorList>
    </citation>
    <scope>NUCLEOTIDE SEQUENCE [LARGE SCALE GENOMIC DNA]</scope>
    <source>
        <strain evidence="1 2">MS 85-1</strain>
    </source>
</reference>
<proteinExistence type="predicted"/>
<dbReference type="EMBL" id="ADWQ01000007">
    <property type="protein sequence ID" value="EFU36052.1"/>
    <property type="molecule type" value="Genomic_DNA"/>
</dbReference>
<comment type="caution">
    <text evidence="1">The sequence shown here is derived from an EMBL/GenBank/DDBJ whole genome shotgun (WGS) entry which is preliminary data.</text>
</comment>
<protein>
    <submittedName>
        <fullName evidence="1">Uncharacterized protein</fullName>
    </submittedName>
</protein>